<organism evidence="1">
    <name type="scientific">viral metagenome</name>
    <dbReference type="NCBI Taxonomy" id="1070528"/>
    <lineage>
        <taxon>unclassified sequences</taxon>
        <taxon>metagenomes</taxon>
        <taxon>organismal metagenomes</taxon>
    </lineage>
</organism>
<proteinExistence type="predicted"/>
<protein>
    <submittedName>
        <fullName evidence="1">Uncharacterized protein</fullName>
    </submittedName>
</protein>
<accession>A0A6H1Z7Z2</accession>
<dbReference type="EMBL" id="MT143972">
    <property type="protein sequence ID" value="QJA44003.1"/>
    <property type="molecule type" value="Genomic_DNA"/>
</dbReference>
<reference evidence="1" key="1">
    <citation type="submission" date="2020-03" db="EMBL/GenBank/DDBJ databases">
        <title>The deep terrestrial virosphere.</title>
        <authorList>
            <person name="Holmfeldt K."/>
            <person name="Nilsson E."/>
            <person name="Simone D."/>
            <person name="Lopez-Fernandez M."/>
            <person name="Wu X."/>
            <person name="de Brujin I."/>
            <person name="Lundin D."/>
            <person name="Andersson A."/>
            <person name="Bertilsson S."/>
            <person name="Dopson M."/>
        </authorList>
    </citation>
    <scope>NUCLEOTIDE SEQUENCE</scope>
    <source>
        <strain evidence="1">TM448A00065</strain>
    </source>
</reference>
<dbReference type="AlphaFoldDB" id="A0A6H1Z7Z2"/>
<name>A0A6H1Z7Z2_9ZZZZ</name>
<evidence type="ECO:0000313" key="1">
    <source>
        <dbReference type="EMBL" id="QJA44003.1"/>
    </source>
</evidence>
<sequence>MRRAGVDGCEMTTTNREMDMYTSDEIALFPTTEKPGRFDGQALATGGGWTTDGHWAVRGTCSAAAPAMSSMVASMISGELIPDGLEPVTLAARVPHSVVVTQVQSWVPCRDCGGDGEVECRECGSEITCRGCGGKGHAHGPMVDVARVTAGARWYLHPDGHEIILSDRIASALLDGRDLELFGTRAEDPVVAKHAGEPVAIIMPLRAAPAVRPEPDLPDAPAVNW</sequence>
<gene>
    <name evidence="1" type="ORF">TM448A00065_0049</name>
</gene>